<accession>A0AAD4THM5</accession>
<dbReference type="Proteomes" id="UP001202328">
    <property type="component" value="Unassembled WGS sequence"/>
</dbReference>
<name>A0AAD4THM5_9MAGN</name>
<gene>
    <name evidence="1" type="ORF">MKW98_017028</name>
</gene>
<proteinExistence type="predicted"/>
<evidence type="ECO:0000313" key="1">
    <source>
        <dbReference type="EMBL" id="KAI3960304.1"/>
    </source>
</evidence>
<organism evidence="1 2">
    <name type="scientific">Papaver atlanticum</name>
    <dbReference type="NCBI Taxonomy" id="357466"/>
    <lineage>
        <taxon>Eukaryota</taxon>
        <taxon>Viridiplantae</taxon>
        <taxon>Streptophyta</taxon>
        <taxon>Embryophyta</taxon>
        <taxon>Tracheophyta</taxon>
        <taxon>Spermatophyta</taxon>
        <taxon>Magnoliopsida</taxon>
        <taxon>Ranunculales</taxon>
        <taxon>Papaveraceae</taxon>
        <taxon>Papaveroideae</taxon>
        <taxon>Papaver</taxon>
    </lineage>
</organism>
<dbReference type="AlphaFoldDB" id="A0AAD4THM5"/>
<feature type="non-terminal residue" evidence="1">
    <location>
        <position position="62"/>
    </location>
</feature>
<reference evidence="1" key="1">
    <citation type="submission" date="2022-04" db="EMBL/GenBank/DDBJ databases">
        <title>A functionally conserved STORR gene fusion in Papaver species that diverged 16.8 million years ago.</title>
        <authorList>
            <person name="Catania T."/>
        </authorList>
    </citation>
    <scope>NUCLEOTIDE SEQUENCE</scope>
    <source>
        <strain evidence="1">S-188037</strain>
    </source>
</reference>
<dbReference type="EMBL" id="JAJJMB010000948">
    <property type="protein sequence ID" value="KAI3960304.1"/>
    <property type="molecule type" value="Genomic_DNA"/>
</dbReference>
<evidence type="ECO:0000313" key="2">
    <source>
        <dbReference type="Proteomes" id="UP001202328"/>
    </source>
</evidence>
<sequence length="62" mass="7330">MPRKNRSPRITSKILDYVIEEWKHAAPSRIVRFFGTTLLVGYLVNNQYKLERRLKGMEAAHE</sequence>
<comment type="caution">
    <text evidence="1">The sequence shown here is derived from an EMBL/GenBank/DDBJ whole genome shotgun (WGS) entry which is preliminary data.</text>
</comment>
<protein>
    <submittedName>
        <fullName evidence="1">Uncharacterized protein</fullName>
    </submittedName>
</protein>
<keyword evidence="2" id="KW-1185">Reference proteome</keyword>